<proteinExistence type="predicted"/>
<gene>
    <name evidence="2" type="ORF">NDU88_005990</name>
</gene>
<sequence>MNINPEPPSSYPRGTEERIIPPKVTSEEEFRVDGTEIEENVGRRCWRSDNPEVVMRTASGEKRRPGSQERRETGKRNGGKPATRTNGDWRQENNCVRR</sequence>
<feature type="compositionally biased region" description="Polar residues" evidence="1">
    <location>
        <begin position="83"/>
        <end position="98"/>
    </location>
</feature>
<feature type="compositionally biased region" description="Basic and acidic residues" evidence="1">
    <location>
        <begin position="59"/>
        <end position="75"/>
    </location>
</feature>
<dbReference type="AlphaFoldDB" id="A0AAV7NQJ5"/>
<feature type="region of interest" description="Disordered" evidence="1">
    <location>
        <begin position="48"/>
        <end position="98"/>
    </location>
</feature>
<reference evidence="2" key="1">
    <citation type="journal article" date="2022" name="bioRxiv">
        <title>Sequencing and chromosome-scale assembly of the giantPleurodeles waltlgenome.</title>
        <authorList>
            <person name="Brown T."/>
            <person name="Elewa A."/>
            <person name="Iarovenko S."/>
            <person name="Subramanian E."/>
            <person name="Araus A.J."/>
            <person name="Petzold A."/>
            <person name="Susuki M."/>
            <person name="Suzuki K.-i.T."/>
            <person name="Hayashi T."/>
            <person name="Toyoda A."/>
            <person name="Oliveira C."/>
            <person name="Osipova E."/>
            <person name="Leigh N.D."/>
            <person name="Simon A."/>
            <person name="Yun M.H."/>
        </authorList>
    </citation>
    <scope>NUCLEOTIDE SEQUENCE</scope>
    <source>
        <strain evidence="2">20211129_DDA</strain>
        <tissue evidence="2">Liver</tissue>
    </source>
</reference>
<organism evidence="2 3">
    <name type="scientific">Pleurodeles waltl</name>
    <name type="common">Iberian ribbed newt</name>
    <dbReference type="NCBI Taxonomy" id="8319"/>
    <lineage>
        <taxon>Eukaryota</taxon>
        <taxon>Metazoa</taxon>
        <taxon>Chordata</taxon>
        <taxon>Craniata</taxon>
        <taxon>Vertebrata</taxon>
        <taxon>Euteleostomi</taxon>
        <taxon>Amphibia</taxon>
        <taxon>Batrachia</taxon>
        <taxon>Caudata</taxon>
        <taxon>Salamandroidea</taxon>
        <taxon>Salamandridae</taxon>
        <taxon>Pleurodelinae</taxon>
        <taxon>Pleurodeles</taxon>
    </lineage>
</organism>
<feature type="region of interest" description="Disordered" evidence="1">
    <location>
        <begin position="1"/>
        <end position="35"/>
    </location>
</feature>
<evidence type="ECO:0000313" key="3">
    <source>
        <dbReference type="Proteomes" id="UP001066276"/>
    </source>
</evidence>
<protein>
    <submittedName>
        <fullName evidence="2">Uncharacterized protein</fullName>
    </submittedName>
</protein>
<name>A0AAV7NQJ5_PLEWA</name>
<accession>A0AAV7NQJ5</accession>
<dbReference type="Proteomes" id="UP001066276">
    <property type="component" value="Chromosome 8"/>
</dbReference>
<feature type="compositionally biased region" description="Pro residues" evidence="1">
    <location>
        <begin position="1"/>
        <end position="10"/>
    </location>
</feature>
<evidence type="ECO:0000313" key="2">
    <source>
        <dbReference type="EMBL" id="KAJ1117794.1"/>
    </source>
</evidence>
<comment type="caution">
    <text evidence="2">The sequence shown here is derived from an EMBL/GenBank/DDBJ whole genome shotgun (WGS) entry which is preliminary data.</text>
</comment>
<evidence type="ECO:0000256" key="1">
    <source>
        <dbReference type="SAM" id="MobiDB-lite"/>
    </source>
</evidence>
<keyword evidence="3" id="KW-1185">Reference proteome</keyword>
<dbReference type="EMBL" id="JANPWB010000012">
    <property type="protein sequence ID" value="KAJ1117794.1"/>
    <property type="molecule type" value="Genomic_DNA"/>
</dbReference>
<feature type="compositionally biased region" description="Basic and acidic residues" evidence="1">
    <location>
        <begin position="14"/>
        <end position="35"/>
    </location>
</feature>